<gene>
    <name evidence="2" type="ORF">Pla22_01540</name>
</gene>
<feature type="transmembrane region" description="Helical" evidence="1">
    <location>
        <begin position="341"/>
        <end position="362"/>
    </location>
</feature>
<keyword evidence="1" id="KW-0472">Membrane</keyword>
<dbReference type="GO" id="GO:0016020">
    <property type="term" value="C:membrane"/>
    <property type="evidence" value="ECO:0007669"/>
    <property type="project" value="InterPro"/>
</dbReference>
<evidence type="ECO:0000313" key="2">
    <source>
        <dbReference type="EMBL" id="TWT52530.1"/>
    </source>
</evidence>
<dbReference type="PANTHER" id="PTHR13325:SF3">
    <property type="entry name" value="MEMBRANE-BOUND TRANSCRIPTION FACTOR SITE-2 PROTEASE"/>
    <property type="match status" value="1"/>
</dbReference>
<dbReference type="PANTHER" id="PTHR13325">
    <property type="entry name" value="PROTEASE M50 MEMBRANE-BOUND TRANSCRIPTION FACTOR SITE 2 PROTEASE"/>
    <property type="match status" value="1"/>
</dbReference>
<evidence type="ECO:0000256" key="1">
    <source>
        <dbReference type="SAM" id="Phobius"/>
    </source>
</evidence>
<dbReference type="EMBL" id="SJPI01000001">
    <property type="protein sequence ID" value="TWT52530.1"/>
    <property type="molecule type" value="Genomic_DNA"/>
</dbReference>
<protein>
    <submittedName>
        <fullName evidence="2">Peptidase family M50</fullName>
    </submittedName>
</protein>
<dbReference type="GO" id="GO:0004222">
    <property type="term" value="F:metalloendopeptidase activity"/>
    <property type="evidence" value="ECO:0007669"/>
    <property type="project" value="InterPro"/>
</dbReference>
<evidence type="ECO:0000313" key="3">
    <source>
        <dbReference type="Proteomes" id="UP000316598"/>
    </source>
</evidence>
<name>A0A5C5WQ18_9BACT</name>
<organism evidence="2 3">
    <name type="scientific">Rubripirellula amarantea</name>
    <dbReference type="NCBI Taxonomy" id="2527999"/>
    <lineage>
        <taxon>Bacteria</taxon>
        <taxon>Pseudomonadati</taxon>
        <taxon>Planctomycetota</taxon>
        <taxon>Planctomycetia</taxon>
        <taxon>Pirellulales</taxon>
        <taxon>Pirellulaceae</taxon>
        <taxon>Rubripirellula</taxon>
    </lineage>
</organism>
<feature type="transmembrane region" description="Helical" evidence="1">
    <location>
        <begin position="263"/>
        <end position="282"/>
    </location>
</feature>
<comment type="caution">
    <text evidence="2">The sequence shown here is derived from an EMBL/GenBank/DDBJ whole genome shotgun (WGS) entry which is preliminary data.</text>
</comment>
<feature type="transmembrane region" description="Helical" evidence="1">
    <location>
        <begin position="408"/>
        <end position="425"/>
    </location>
</feature>
<keyword evidence="1" id="KW-1133">Transmembrane helix</keyword>
<dbReference type="AlphaFoldDB" id="A0A5C5WQ18"/>
<keyword evidence="3" id="KW-1185">Reference proteome</keyword>
<dbReference type="GO" id="GO:0031293">
    <property type="term" value="P:membrane protein intracellular domain proteolysis"/>
    <property type="evidence" value="ECO:0007669"/>
    <property type="project" value="TreeGrafter"/>
</dbReference>
<dbReference type="Proteomes" id="UP000316598">
    <property type="component" value="Unassembled WGS sequence"/>
</dbReference>
<dbReference type="GO" id="GO:0005737">
    <property type="term" value="C:cytoplasm"/>
    <property type="evidence" value="ECO:0007669"/>
    <property type="project" value="TreeGrafter"/>
</dbReference>
<proteinExistence type="predicted"/>
<feature type="transmembrane region" description="Helical" evidence="1">
    <location>
        <begin position="236"/>
        <end position="257"/>
    </location>
</feature>
<feature type="transmembrane region" description="Helical" evidence="1">
    <location>
        <begin position="368"/>
        <end position="387"/>
    </location>
</feature>
<keyword evidence="1" id="KW-0812">Transmembrane</keyword>
<reference evidence="2 3" key="1">
    <citation type="submission" date="2019-02" db="EMBL/GenBank/DDBJ databases">
        <title>Deep-cultivation of Planctomycetes and their phenomic and genomic characterization uncovers novel biology.</title>
        <authorList>
            <person name="Wiegand S."/>
            <person name="Jogler M."/>
            <person name="Boedeker C."/>
            <person name="Pinto D."/>
            <person name="Vollmers J."/>
            <person name="Rivas-Marin E."/>
            <person name="Kohn T."/>
            <person name="Peeters S.H."/>
            <person name="Heuer A."/>
            <person name="Rast P."/>
            <person name="Oberbeckmann S."/>
            <person name="Bunk B."/>
            <person name="Jeske O."/>
            <person name="Meyerdierks A."/>
            <person name="Storesund J.E."/>
            <person name="Kallscheuer N."/>
            <person name="Luecker S."/>
            <person name="Lage O.M."/>
            <person name="Pohl T."/>
            <person name="Merkel B.J."/>
            <person name="Hornburger P."/>
            <person name="Mueller R.-W."/>
            <person name="Bruemmer F."/>
            <person name="Labrenz M."/>
            <person name="Spormann A.M."/>
            <person name="Op Den Camp H."/>
            <person name="Overmann J."/>
            <person name="Amann R."/>
            <person name="Jetten M.S.M."/>
            <person name="Mascher T."/>
            <person name="Medema M.H."/>
            <person name="Devos D.P."/>
            <person name="Kaster A.-K."/>
            <person name="Ovreas L."/>
            <person name="Rohde M."/>
            <person name="Galperin M.Y."/>
            <person name="Jogler C."/>
        </authorList>
    </citation>
    <scope>NUCLEOTIDE SEQUENCE [LARGE SCALE GENOMIC DNA]</scope>
    <source>
        <strain evidence="2 3">Pla22</strain>
    </source>
</reference>
<accession>A0A5C5WQ18</accession>
<dbReference type="InterPro" id="IPR001193">
    <property type="entry name" value="MBTPS2"/>
</dbReference>
<sequence>MNGMSANPKVRVDLVRRQIEMGDSLRWVVYDPIAGSYFHFSQEEYDLLMLADGTRDIAEIYAKVSSRSPDQIISKQSIANFFHQVKVCHLLEGAGGQTEVVASPWWSRLLAVRFPGVSPDRLLERLDFLTPCFFSPWSWRLLWVLGPLALLLTFSRLDVWMKEVANATLTPTTNWIVVAIAVSIAKLVHETAHALACRHVRCDCREVGVMLLCGIPCMYVDVSDAWLLRKTRDRMLVSAAGILAECWIATLATFFWLATDSGVIHHVSIVLMLVCSVSTLLINGNPLLRYDGYYLLSDATGTPNLASESRRILRGWFDRRNHWGGEGVAGVAMGRAILMSIYAALSMAYRVVILAVIVGLLYSAANSIGLGAAVVGAIALGLASKLVRLLRQNRSRNSVASPSGLARISWLLGAACIVAGCLIPLPRFVVAPADIVAAGSQDVFVSTAGYLTEDLRHGATVADGQSLVQLYNGETQRKHAEAVSQQSVWQTRLRVFQQTRHVNSQWSEQIPAIAESLRSSTDRVDLLTRQASSLDVRSPVTGVFYPPPSPSPSISTVSYSSDSTKVQMKKSFKSGMWLPVGTVLGSVGHAHAREAVALVDQSQVALLRDGQAASLILKDHGKRAVTGIVVAISPSPVERHSNGLTLDPQYRVRIRIANGDRVLPVHRKSKVAIEVDRASVWDRMKAALRESFGGR</sequence>
<dbReference type="Gene3D" id="2.40.30.170">
    <property type="match status" value="1"/>
</dbReference>